<feature type="transmembrane region" description="Helical" evidence="1">
    <location>
        <begin position="70"/>
        <end position="91"/>
    </location>
</feature>
<keyword evidence="3" id="KW-1185">Reference proteome</keyword>
<evidence type="ECO:0000256" key="1">
    <source>
        <dbReference type="SAM" id="Phobius"/>
    </source>
</evidence>
<reference evidence="3" key="1">
    <citation type="submission" date="2016-10" db="EMBL/GenBank/DDBJ databases">
        <authorList>
            <person name="Varghese N."/>
            <person name="Submissions S."/>
        </authorList>
    </citation>
    <scope>NUCLEOTIDE SEQUENCE [LARGE SCALE GENOMIC DNA]</scope>
    <source>
        <strain evidence="3">DSM 12111</strain>
    </source>
</reference>
<protein>
    <submittedName>
        <fullName evidence="2">Uncharacterized protein</fullName>
    </submittedName>
</protein>
<keyword evidence="1" id="KW-0472">Membrane</keyword>
<evidence type="ECO:0000313" key="2">
    <source>
        <dbReference type="EMBL" id="SEC29183.1"/>
    </source>
</evidence>
<dbReference type="EMBL" id="FNSC01000001">
    <property type="protein sequence ID" value="SEC29183.1"/>
    <property type="molecule type" value="Genomic_DNA"/>
</dbReference>
<feature type="transmembrane region" description="Helical" evidence="1">
    <location>
        <begin position="39"/>
        <end position="58"/>
    </location>
</feature>
<name>A0A1H4RBF3_PSEAG</name>
<gene>
    <name evidence="2" type="ORF">SAMN05421553_0625</name>
</gene>
<dbReference type="STRING" id="53406.SAMN05421553_0625"/>
<evidence type="ECO:0000313" key="3">
    <source>
        <dbReference type="Proteomes" id="UP000242849"/>
    </source>
</evidence>
<sequence length="117" mass="13028">MREPSPNSVPVTRLALAGVLAVIALNLLLRTWVKLGGPLATLLIASVVAAGMALWFIWRNQRRPRQGERRRLLALYGGILALLYLGLLAMMTLQDEPSPMGLLIFGLHYFCYPLRMV</sequence>
<dbReference type="Proteomes" id="UP000242849">
    <property type="component" value="Unassembled WGS sequence"/>
</dbReference>
<feature type="transmembrane region" description="Helical" evidence="1">
    <location>
        <begin position="12"/>
        <end position="33"/>
    </location>
</feature>
<accession>A0A1H4RBF3</accession>
<proteinExistence type="predicted"/>
<dbReference type="AlphaFoldDB" id="A0A1H4RBF3"/>
<dbReference type="RefSeq" id="WP_090376535.1">
    <property type="nucleotide sequence ID" value="NZ_FNSC01000001.1"/>
</dbReference>
<keyword evidence="1" id="KW-0812">Transmembrane</keyword>
<keyword evidence="1" id="KW-1133">Transmembrane helix</keyword>
<organism evidence="2 3">
    <name type="scientific">Pseudomonas anguilliseptica</name>
    <dbReference type="NCBI Taxonomy" id="53406"/>
    <lineage>
        <taxon>Bacteria</taxon>
        <taxon>Pseudomonadati</taxon>
        <taxon>Pseudomonadota</taxon>
        <taxon>Gammaproteobacteria</taxon>
        <taxon>Pseudomonadales</taxon>
        <taxon>Pseudomonadaceae</taxon>
        <taxon>Pseudomonas</taxon>
    </lineage>
</organism>